<proteinExistence type="inferred from homology"/>
<dbReference type="Proteomes" id="UP000703590">
    <property type="component" value="Unassembled WGS sequence"/>
</dbReference>
<feature type="domain" description="MoaB/Mog" evidence="5">
    <location>
        <begin position="153"/>
        <end position="288"/>
    </location>
</feature>
<keyword evidence="7" id="KW-1185">Reference proteome</keyword>
<evidence type="ECO:0000313" key="7">
    <source>
        <dbReference type="Proteomes" id="UP000703590"/>
    </source>
</evidence>
<dbReference type="Gene3D" id="3.90.105.10">
    <property type="entry name" value="Molybdopterin biosynthesis moea protein, domain 2"/>
    <property type="match status" value="1"/>
</dbReference>
<dbReference type="RefSeq" id="WP_205458522.1">
    <property type="nucleotide sequence ID" value="NZ_JAFHKK010000006.1"/>
</dbReference>
<keyword evidence="4" id="KW-0500">Molybdenum</keyword>
<evidence type="ECO:0000259" key="5">
    <source>
        <dbReference type="SMART" id="SM00852"/>
    </source>
</evidence>
<dbReference type="InterPro" id="IPR036688">
    <property type="entry name" value="MoeA_C_domain_IV_sf"/>
</dbReference>
<dbReference type="Gene3D" id="2.40.340.10">
    <property type="entry name" value="MoeA, C-terminal, domain IV"/>
    <property type="match status" value="1"/>
</dbReference>
<dbReference type="InterPro" id="IPR036135">
    <property type="entry name" value="MoeA_linker/N_sf"/>
</dbReference>
<keyword evidence="4" id="KW-0479">Metal-binding</keyword>
<comment type="similarity">
    <text evidence="2 4">Belongs to the MoeA family.</text>
</comment>
<dbReference type="InterPro" id="IPR005110">
    <property type="entry name" value="MoeA_linker/N"/>
</dbReference>
<dbReference type="SUPFAM" id="SSF53218">
    <property type="entry name" value="Molybdenum cofactor biosynthesis proteins"/>
    <property type="match status" value="1"/>
</dbReference>
<sequence length="369" mass="38971">MKLSLSDALAHIASCITPLQTAETVPLMKAFGRISAEPVLAHFSVPPFPISLRDGKIVPYGALPLTSFEGLASISTGGRVPENTACIVENEALSTCDPASIVPEDSFIKAQGEDITKGECLVQKGQKIGPFDITNLASQGMHTLRVIKEARIAYVGIGDELIDVQEAPKTGHIYNSNAYTMAARGEMMGARTATITHTSDTPEAILATLGALHNVDAIITSGGMSAQDAMHSLLDSGPLRTLFKGVAMAPAGLTALSFLDTTPVVHLPGLPMSSLLGFEVIGAALIRQLYGMDEAQGLITTITASSIKAHPYSQSIVPGFFDGRAFHPKQIAAGMINVLNHCNGFILTETNRPLNTGEGVTFRSFLAWS</sequence>
<dbReference type="InterPro" id="IPR036425">
    <property type="entry name" value="MoaB/Mog-like_dom_sf"/>
</dbReference>
<gene>
    <name evidence="6" type="ORF">JWV37_04190</name>
</gene>
<keyword evidence="4" id="KW-0501">Molybdenum cofactor biosynthesis</keyword>
<evidence type="ECO:0000256" key="3">
    <source>
        <dbReference type="ARBA" id="ARBA00047317"/>
    </source>
</evidence>
<name>A0ABS2WQT4_9BACT</name>
<evidence type="ECO:0000256" key="4">
    <source>
        <dbReference type="RuleBase" id="RU365090"/>
    </source>
</evidence>
<organism evidence="6 7">
    <name type="scientific">Sulfurospirillum tamanense</name>
    <dbReference type="NCBI Taxonomy" id="2813362"/>
    <lineage>
        <taxon>Bacteria</taxon>
        <taxon>Pseudomonadati</taxon>
        <taxon>Campylobacterota</taxon>
        <taxon>Epsilonproteobacteria</taxon>
        <taxon>Campylobacterales</taxon>
        <taxon>Sulfurospirillaceae</taxon>
        <taxon>Sulfurospirillum</taxon>
    </lineage>
</organism>
<keyword evidence="4" id="KW-0460">Magnesium</keyword>
<comment type="function">
    <text evidence="1 4">Catalyzes the insertion of molybdate into adenylated molybdopterin with the concomitant release of AMP.</text>
</comment>
<dbReference type="PANTHER" id="PTHR10192:SF5">
    <property type="entry name" value="GEPHYRIN"/>
    <property type="match status" value="1"/>
</dbReference>
<evidence type="ECO:0000256" key="1">
    <source>
        <dbReference type="ARBA" id="ARBA00002901"/>
    </source>
</evidence>
<dbReference type="InterPro" id="IPR001453">
    <property type="entry name" value="MoaB/Mog_dom"/>
</dbReference>
<reference evidence="6" key="2">
    <citation type="submission" date="2021-02" db="EMBL/GenBank/DDBJ databases">
        <authorList>
            <person name="Merkel A.Y."/>
        </authorList>
    </citation>
    <scope>NUCLEOTIDE SEQUENCE</scope>
    <source>
        <strain evidence="6">T05b</strain>
    </source>
</reference>
<dbReference type="Pfam" id="PF00994">
    <property type="entry name" value="MoCF_biosynth"/>
    <property type="match status" value="1"/>
</dbReference>
<evidence type="ECO:0000256" key="2">
    <source>
        <dbReference type="ARBA" id="ARBA00010763"/>
    </source>
</evidence>
<reference evidence="6" key="1">
    <citation type="submission" date="2021-02" db="EMBL/GenBank/DDBJ databases">
        <title>Sulfurospirillum tamanensis sp. nov.</title>
        <authorList>
            <person name="Frolova A."/>
            <person name="Merkel A."/>
            <person name="Slobodkin A."/>
        </authorList>
    </citation>
    <scope>NUCLEOTIDE SEQUENCE</scope>
    <source>
        <strain evidence="6">T05b</strain>
    </source>
</reference>
<dbReference type="EC" id="2.10.1.1" evidence="4"/>
<accession>A0ABS2WQT4</accession>
<comment type="caution">
    <text evidence="6">The sequence shown here is derived from an EMBL/GenBank/DDBJ whole genome shotgun (WGS) entry which is preliminary data.</text>
</comment>
<dbReference type="PANTHER" id="PTHR10192">
    <property type="entry name" value="MOLYBDOPTERIN BIOSYNTHESIS PROTEIN"/>
    <property type="match status" value="1"/>
</dbReference>
<dbReference type="EMBL" id="JAFHKK010000006">
    <property type="protein sequence ID" value="MBN2963973.1"/>
    <property type="molecule type" value="Genomic_DNA"/>
</dbReference>
<protein>
    <recommendedName>
        <fullName evidence="4">Molybdopterin molybdenumtransferase</fullName>
        <ecNumber evidence="4">2.10.1.1</ecNumber>
    </recommendedName>
</protein>
<dbReference type="SMART" id="SM00852">
    <property type="entry name" value="MoCF_biosynth"/>
    <property type="match status" value="1"/>
</dbReference>
<keyword evidence="4" id="KW-0808">Transferase</keyword>
<comment type="pathway">
    <text evidence="4">Cofactor biosynthesis; molybdopterin biosynthesis.</text>
</comment>
<comment type="cofactor">
    <cofactor evidence="4">
        <name>Mg(2+)</name>
        <dbReference type="ChEBI" id="CHEBI:18420"/>
    </cofactor>
</comment>
<dbReference type="SUPFAM" id="SSF63882">
    <property type="entry name" value="MoeA N-terminal region -like"/>
    <property type="match status" value="1"/>
</dbReference>
<dbReference type="Pfam" id="PF03453">
    <property type="entry name" value="MoeA_N"/>
    <property type="match status" value="1"/>
</dbReference>
<dbReference type="Gene3D" id="3.40.980.10">
    <property type="entry name" value="MoaB/Mog-like domain"/>
    <property type="match status" value="1"/>
</dbReference>
<dbReference type="Gene3D" id="2.170.190.11">
    <property type="entry name" value="Molybdopterin biosynthesis moea protein, domain 3"/>
    <property type="match status" value="1"/>
</dbReference>
<dbReference type="InterPro" id="IPR038987">
    <property type="entry name" value="MoeA-like"/>
</dbReference>
<comment type="catalytic activity">
    <reaction evidence="3">
        <text>adenylyl-molybdopterin + molybdate = Mo-molybdopterin + AMP + H(+)</text>
        <dbReference type="Rhea" id="RHEA:35047"/>
        <dbReference type="ChEBI" id="CHEBI:15378"/>
        <dbReference type="ChEBI" id="CHEBI:36264"/>
        <dbReference type="ChEBI" id="CHEBI:62727"/>
        <dbReference type="ChEBI" id="CHEBI:71302"/>
        <dbReference type="ChEBI" id="CHEBI:456215"/>
        <dbReference type="EC" id="2.10.1.1"/>
    </reaction>
</comment>
<evidence type="ECO:0000313" key="6">
    <source>
        <dbReference type="EMBL" id="MBN2963973.1"/>
    </source>
</evidence>